<reference evidence="2 3" key="1">
    <citation type="submission" date="2023-06" db="EMBL/GenBank/DDBJ databases">
        <title>Pelomonas sp. APW6 16S ribosomal RNA gene genome sequencing and assembly.</title>
        <authorList>
            <person name="Woo H."/>
        </authorList>
    </citation>
    <scope>NUCLEOTIDE SEQUENCE [LARGE SCALE GENOMIC DNA]</scope>
    <source>
        <strain evidence="2 3">APW6</strain>
    </source>
</reference>
<dbReference type="RefSeq" id="WP_285981377.1">
    <property type="nucleotide sequence ID" value="NZ_JASVDS010000001.1"/>
</dbReference>
<feature type="transmembrane region" description="Helical" evidence="1">
    <location>
        <begin position="105"/>
        <end position="138"/>
    </location>
</feature>
<feature type="transmembrane region" description="Helical" evidence="1">
    <location>
        <begin position="58"/>
        <end position="85"/>
    </location>
</feature>
<keyword evidence="1" id="KW-1133">Transmembrane helix</keyword>
<sequence length="317" mass="33293">MKTDFSALWQFAPAPPDLWILVGGGLAAVSTATAVTYLHPALRPQRRVQQAVQSWVPVILMAALTVLLGSGLSWLVCGLASLLLLREGLRLLPLTPAEQRLHGGLAALLSLTAHALVALGQAPWALGLCLAYTGLLLGPVQMLAGGPDRFFARVGGLTLVLQGCVTLFLFVCLLVLQAPATRPLGGAGQGGFFFVLVIFSDAMQYVGGKCWGRHALAPRISPAKTWEGLAFAALICSLLGFGLAPWLLGLPAWAGVLLALAMVGLGLVGDLLVSCWKRDAGVKDTGTLLPGQGGALDRCDSLIFVAPWFWLLMQVSA</sequence>
<feature type="transmembrane region" description="Helical" evidence="1">
    <location>
        <begin position="228"/>
        <end position="247"/>
    </location>
</feature>
<dbReference type="EC" id="2.7.7.41" evidence="2"/>
<dbReference type="PANTHER" id="PTHR43535:SF1">
    <property type="entry name" value="PHOSPHATIDATE CYTIDYLYLTRANSFERASE"/>
    <property type="match status" value="1"/>
</dbReference>
<dbReference type="EMBL" id="JASVDS010000001">
    <property type="protein sequence ID" value="MDL5031268.1"/>
    <property type="molecule type" value="Genomic_DNA"/>
</dbReference>
<proteinExistence type="predicted"/>
<evidence type="ECO:0000313" key="3">
    <source>
        <dbReference type="Proteomes" id="UP001238603"/>
    </source>
</evidence>
<dbReference type="PANTHER" id="PTHR43535">
    <property type="entry name" value="PHOSPHATIDATE CYTIDYLYLTRANSFERASE"/>
    <property type="match status" value="1"/>
</dbReference>
<keyword evidence="1" id="KW-0472">Membrane</keyword>
<gene>
    <name evidence="2" type="ORF">QRD43_05045</name>
</gene>
<organism evidence="2 3">
    <name type="scientific">Roseateles subflavus</name>
    <dbReference type="NCBI Taxonomy" id="3053353"/>
    <lineage>
        <taxon>Bacteria</taxon>
        <taxon>Pseudomonadati</taxon>
        <taxon>Pseudomonadota</taxon>
        <taxon>Betaproteobacteria</taxon>
        <taxon>Burkholderiales</taxon>
        <taxon>Sphaerotilaceae</taxon>
        <taxon>Roseateles</taxon>
    </lineage>
</organism>
<evidence type="ECO:0000313" key="2">
    <source>
        <dbReference type="EMBL" id="MDL5031268.1"/>
    </source>
</evidence>
<accession>A0ABT7LEJ1</accession>
<keyword evidence="2" id="KW-0548">Nucleotidyltransferase</keyword>
<dbReference type="GO" id="GO:0004605">
    <property type="term" value="F:phosphatidate cytidylyltransferase activity"/>
    <property type="evidence" value="ECO:0007669"/>
    <property type="project" value="UniProtKB-EC"/>
</dbReference>
<feature type="transmembrane region" description="Helical" evidence="1">
    <location>
        <begin position="253"/>
        <end position="273"/>
    </location>
</feature>
<keyword evidence="2" id="KW-0808">Transferase</keyword>
<protein>
    <submittedName>
        <fullName evidence="2">Phosphatidate cytidylyltransferase</fullName>
        <ecNumber evidence="2">2.7.7.41</ecNumber>
    </submittedName>
</protein>
<dbReference type="Proteomes" id="UP001238603">
    <property type="component" value="Unassembled WGS sequence"/>
</dbReference>
<feature type="transmembrane region" description="Helical" evidence="1">
    <location>
        <begin position="18"/>
        <end position="38"/>
    </location>
</feature>
<keyword evidence="3" id="KW-1185">Reference proteome</keyword>
<evidence type="ECO:0000256" key="1">
    <source>
        <dbReference type="SAM" id="Phobius"/>
    </source>
</evidence>
<comment type="caution">
    <text evidence="2">The sequence shown here is derived from an EMBL/GenBank/DDBJ whole genome shotgun (WGS) entry which is preliminary data.</text>
</comment>
<feature type="transmembrane region" description="Helical" evidence="1">
    <location>
        <begin position="150"/>
        <end position="176"/>
    </location>
</feature>
<feature type="transmembrane region" description="Helical" evidence="1">
    <location>
        <begin position="188"/>
        <end position="207"/>
    </location>
</feature>
<dbReference type="Pfam" id="PF01148">
    <property type="entry name" value="CTP_transf_1"/>
    <property type="match status" value="1"/>
</dbReference>
<name>A0ABT7LEJ1_9BURK</name>
<keyword evidence="1" id="KW-0812">Transmembrane</keyword>